<proteinExistence type="predicted"/>
<evidence type="ECO:0000313" key="1">
    <source>
        <dbReference type="EMBL" id="KAG7364274.1"/>
    </source>
</evidence>
<evidence type="ECO:0000313" key="2">
    <source>
        <dbReference type="Proteomes" id="UP000693970"/>
    </source>
</evidence>
<protein>
    <submittedName>
        <fullName evidence="1">Uncharacterized protein</fullName>
    </submittedName>
</protein>
<organism evidence="1 2">
    <name type="scientific">Nitzschia inconspicua</name>
    <dbReference type="NCBI Taxonomy" id="303405"/>
    <lineage>
        <taxon>Eukaryota</taxon>
        <taxon>Sar</taxon>
        <taxon>Stramenopiles</taxon>
        <taxon>Ochrophyta</taxon>
        <taxon>Bacillariophyta</taxon>
        <taxon>Bacillariophyceae</taxon>
        <taxon>Bacillariophycidae</taxon>
        <taxon>Bacillariales</taxon>
        <taxon>Bacillariaceae</taxon>
        <taxon>Nitzschia</taxon>
    </lineage>
</organism>
<dbReference type="EMBL" id="JAGRRH010000009">
    <property type="protein sequence ID" value="KAG7364274.1"/>
    <property type="molecule type" value="Genomic_DNA"/>
</dbReference>
<gene>
    <name evidence="1" type="ORF">IV203_037476</name>
</gene>
<sequence>MLTIRHPSILFHELHSIQIPALHHDSIMVLATSVKRDDDGSATDLVSCQKIASKLSRLEDLPSACKNYSSVVEAVKRKTTSVSAEDIAFQGMRPGQAIQARRSRAGGVEHQAKLNRRMTSGASNKYHYIPQKTTTN</sequence>
<comment type="caution">
    <text evidence="1">The sequence shown here is derived from an EMBL/GenBank/DDBJ whole genome shotgun (WGS) entry which is preliminary data.</text>
</comment>
<reference evidence="1" key="2">
    <citation type="submission" date="2021-04" db="EMBL/GenBank/DDBJ databases">
        <authorList>
            <person name="Podell S."/>
        </authorList>
    </citation>
    <scope>NUCLEOTIDE SEQUENCE</scope>
    <source>
        <strain evidence="1">Hildebrandi</strain>
    </source>
</reference>
<dbReference type="AlphaFoldDB" id="A0A9K3Q117"/>
<dbReference type="Proteomes" id="UP000693970">
    <property type="component" value="Unassembled WGS sequence"/>
</dbReference>
<name>A0A9K3Q117_9STRA</name>
<keyword evidence="2" id="KW-1185">Reference proteome</keyword>
<reference evidence="1" key="1">
    <citation type="journal article" date="2021" name="Sci. Rep.">
        <title>Diploid genomic architecture of Nitzschia inconspicua, an elite biomass production diatom.</title>
        <authorList>
            <person name="Oliver A."/>
            <person name="Podell S."/>
            <person name="Pinowska A."/>
            <person name="Traller J.C."/>
            <person name="Smith S.R."/>
            <person name="McClure R."/>
            <person name="Beliaev A."/>
            <person name="Bohutskyi P."/>
            <person name="Hill E.A."/>
            <person name="Rabines A."/>
            <person name="Zheng H."/>
            <person name="Allen L.Z."/>
            <person name="Kuo A."/>
            <person name="Grigoriev I.V."/>
            <person name="Allen A.E."/>
            <person name="Hazlebeck D."/>
            <person name="Allen E.E."/>
        </authorList>
    </citation>
    <scope>NUCLEOTIDE SEQUENCE</scope>
    <source>
        <strain evidence="1">Hildebrandi</strain>
    </source>
</reference>
<accession>A0A9K3Q117</accession>